<dbReference type="AlphaFoldDB" id="A0A941AHU4"/>
<keyword evidence="2" id="KW-1185">Reference proteome</keyword>
<reference evidence="1" key="1">
    <citation type="submission" date="2021-02" db="EMBL/GenBank/DDBJ databases">
        <title>Draft genome sequence of Microbispora sp. RL4-1S isolated from rice leaves in Thailand.</title>
        <authorList>
            <person name="Muangham S."/>
            <person name="Duangmal K."/>
        </authorList>
    </citation>
    <scope>NUCLEOTIDE SEQUENCE</scope>
    <source>
        <strain evidence="1">RL4-1S</strain>
    </source>
</reference>
<sequence>MPDLRLHADKFGAEVRHEVDFDITSEVIIESKPGSSRPFTMLATRLHLSWYWTGDEWRLMWSFRGRRYRKTTGDWSPHVQGFMSDWDIDLPDWVRPLIEANAPTAPPVVIVDLPDDEPACRICGCTEMQACPGGCCWVPDPEGKGEICSAHFVAAETLIEGQIVSFIEWHDGDPVRILRAPTPAGEAVEAAVRYQDVTAQRPAVDVLVDRHHLVLPVGGAR</sequence>
<dbReference type="Proteomes" id="UP000674234">
    <property type="component" value="Unassembled WGS sequence"/>
</dbReference>
<evidence type="ECO:0000313" key="1">
    <source>
        <dbReference type="EMBL" id="MBP2704471.1"/>
    </source>
</evidence>
<dbReference type="EMBL" id="JAFCNB010000005">
    <property type="protein sequence ID" value="MBP2704471.1"/>
    <property type="molecule type" value="Genomic_DNA"/>
</dbReference>
<protein>
    <submittedName>
        <fullName evidence="1">Uncharacterized protein</fullName>
    </submittedName>
</protein>
<organism evidence="1 2">
    <name type="scientific">Microbispora oryzae</name>
    <dbReference type="NCBI Taxonomy" id="2806554"/>
    <lineage>
        <taxon>Bacteria</taxon>
        <taxon>Bacillati</taxon>
        <taxon>Actinomycetota</taxon>
        <taxon>Actinomycetes</taxon>
        <taxon>Streptosporangiales</taxon>
        <taxon>Streptosporangiaceae</taxon>
        <taxon>Microbispora</taxon>
    </lineage>
</organism>
<accession>A0A941AHU4</accession>
<dbReference type="RefSeq" id="WP_210155776.1">
    <property type="nucleotide sequence ID" value="NZ_JAFCNB010000005.1"/>
</dbReference>
<evidence type="ECO:0000313" key="2">
    <source>
        <dbReference type="Proteomes" id="UP000674234"/>
    </source>
</evidence>
<comment type="caution">
    <text evidence="1">The sequence shown here is derived from an EMBL/GenBank/DDBJ whole genome shotgun (WGS) entry which is preliminary data.</text>
</comment>
<gene>
    <name evidence="1" type="ORF">JOL79_11660</name>
</gene>
<name>A0A941AHU4_9ACTN</name>
<proteinExistence type="predicted"/>